<organism evidence="2 3">
    <name type="scientific">Forsythia ovata</name>
    <dbReference type="NCBI Taxonomy" id="205694"/>
    <lineage>
        <taxon>Eukaryota</taxon>
        <taxon>Viridiplantae</taxon>
        <taxon>Streptophyta</taxon>
        <taxon>Embryophyta</taxon>
        <taxon>Tracheophyta</taxon>
        <taxon>Spermatophyta</taxon>
        <taxon>Magnoliopsida</taxon>
        <taxon>eudicotyledons</taxon>
        <taxon>Gunneridae</taxon>
        <taxon>Pentapetalae</taxon>
        <taxon>asterids</taxon>
        <taxon>lamiids</taxon>
        <taxon>Lamiales</taxon>
        <taxon>Oleaceae</taxon>
        <taxon>Forsythieae</taxon>
        <taxon>Forsythia</taxon>
    </lineage>
</organism>
<evidence type="ECO:0000313" key="3">
    <source>
        <dbReference type="Proteomes" id="UP001604277"/>
    </source>
</evidence>
<gene>
    <name evidence="2" type="ORF">Fot_06486</name>
</gene>
<accession>A0ABD1WT45</accession>
<dbReference type="AlphaFoldDB" id="A0ABD1WT45"/>
<dbReference type="Proteomes" id="UP001604277">
    <property type="component" value="Unassembled WGS sequence"/>
</dbReference>
<name>A0ABD1WT45_9LAMI</name>
<evidence type="ECO:0000256" key="1">
    <source>
        <dbReference type="SAM" id="MobiDB-lite"/>
    </source>
</evidence>
<sequence>MESVNVNMQEIEEGQKGHIRSDKIVLQHHISLYQNIFQLQNAAIKFLLGINYGQIANKLLTSTVVVPLVKSIDATGEIHRCHQDQALQKESKLHISCRKPNKEPDYKSRNSPPP</sequence>
<protein>
    <submittedName>
        <fullName evidence="2">Uncharacterized protein</fullName>
    </submittedName>
</protein>
<keyword evidence="3" id="KW-1185">Reference proteome</keyword>
<feature type="region of interest" description="Disordered" evidence="1">
    <location>
        <begin position="89"/>
        <end position="114"/>
    </location>
</feature>
<evidence type="ECO:0000313" key="2">
    <source>
        <dbReference type="EMBL" id="KAL2552867.1"/>
    </source>
</evidence>
<reference evidence="3" key="1">
    <citation type="submission" date="2024-07" db="EMBL/GenBank/DDBJ databases">
        <title>Two chromosome-level genome assemblies of Korean endemic species Abeliophyllum distichum and Forsythia ovata (Oleaceae).</title>
        <authorList>
            <person name="Jang H."/>
        </authorList>
    </citation>
    <scope>NUCLEOTIDE SEQUENCE [LARGE SCALE GENOMIC DNA]</scope>
</reference>
<dbReference type="EMBL" id="JBFOLJ010000002">
    <property type="protein sequence ID" value="KAL2552867.1"/>
    <property type="molecule type" value="Genomic_DNA"/>
</dbReference>
<comment type="caution">
    <text evidence="2">The sequence shown here is derived from an EMBL/GenBank/DDBJ whole genome shotgun (WGS) entry which is preliminary data.</text>
</comment>
<proteinExistence type="predicted"/>